<dbReference type="EMBL" id="CP023777">
    <property type="protein sequence ID" value="ATL46221.1"/>
    <property type="molecule type" value="Genomic_DNA"/>
</dbReference>
<dbReference type="InterPro" id="IPR010982">
    <property type="entry name" value="Lambda_DNA-bd_dom_sf"/>
</dbReference>
<dbReference type="InterPro" id="IPR001387">
    <property type="entry name" value="Cro/C1-type_HTH"/>
</dbReference>
<gene>
    <name evidence="3" type="ORF">COR50_03020</name>
</gene>
<dbReference type="RefSeq" id="WP_098192610.1">
    <property type="nucleotide sequence ID" value="NZ_CP023777.1"/>
</dbReference>
<dbReference type="Gene3D" id="1.10.260.40">
    <property type="entry name" value="lambda repressor-like DNA-binding domains"/>
    <property type="match status" value="1"/>
</dbReference>
<sequence>MNILHQPGPWVHEGLLLRKLLKKKNMSVVDFRKLMGFSYQSAQYHLRKEAIKRSTLEKFLEKLETDPNEFYGLQQGGKPVHYQFHHGKRLLEMLDKMGFNKTRFAKRLGVTRQKIYELFQTTIFESAMLLQICDTLGISMDHFETPNEMVAEPNVEAPPKEVNYRVKYYRVMEKKYELEELCDLLTAEKNSLQQALQTLQVANKSLQQELSQLRKKN</sequence>
<dbReference type="SMART" id="SM00530">
    <property type="entry name" value="HTH_XRE"/>
    <property type="match status" value="2"/>
</dbReference>
<protein>
    <recommendedName>
        <fullName evidence="2">HTH cro/C1-type domain-containing protein</fullName>
    </recommendedName>
</protein>
<organism evidence="3 4">
    <name type="scientific">Chitinophaga caeni</name>
    <dbReference type="NCBI Taxonomy" id="2029983"/>
    <lineage>
        <taxon>Bacteria</taxon>
        <taxon>Pseudomonadati</taxon>
        <taxon>Bacteroidota</taxon>
        <taxon>Chitinophagia</taxon>
        <taxon>Chitinophagales</taxon>
        <taxon>Chitinophagaceae</taxon>
        <taxon>Chitinophaga</taxon>
    </lineage>
</organism>
<keyword evidence="1" id="KW-0175">Coiled coil</keyword>
<feature type="domain" description="HTH cro/C1-type" evidence="2">
    <location>
        <begin position="90"/>
        <end position="143"/>
    </location>
</feature>
<dbReference type="GO" id="GO:0003677">
    <property type="term" value="F:DNA binding"/>
    <property type="evidence" value="ECO:0007669"/>
    <property type="project" value="InterPro"/>
</dbReference>
<evidence type="ECO:0000313" key="4">
    <source>
        <dbReference type="Proteomes" id="UP000220133"/>
    </source>
</evidence>
<evidence type="ECO:0000313" key="3">
    <source>
        <dbReference type="EMBL" id="ATL46221.1"/>
    </source>
</evidence>
<evidence type="ECO:0000256" key="1">
    <source>
        <dbReference type="SAM" id="Coils"/>
    </source>
</evidence>
<dbReference type="SUPFAM" id="SSF47413">
    <property type="entry name" value="lambda repressor-like DNA-binding domains"/>
    <property type="match status" value="1"/>
</dbReference>
<reference evidence="3 4" key="1">
    <citation type="submission" date="2017-10" db="EMBL/GenBank/DDBJ databases">
        <title>Paenichitinophaga pekingensis gen. nov., sp. nov., isolated from activated sludge.</title>
        <authorList>
            <person name="Jin D."/>
            <person name="Kong X."/>
            <person name="Deng Y."/>
            <person name="Bai Z."/>
        </authorList>
    </citation>
    <scope>NUCLEOTIDE SEQUENCE [LARGE SCALE GENOMIC DNA]</scope>
    <source>
        <strain evidence="3 4">13</strain>
    </source>
</reference>
<dbReference type="OrthoDB" id="660795at2"/>
<dbReference type="Proteomes" id="UP000220133">
    <property type="component" value="Chromosome"/>
</dbReference>
<dbReference type="Pfam" id="PF13443">
    <property type="entry name" value="HTH_26"/>
    <property type="match status" value="2"/>
</dbReference>
<dbReference type="KEGG" id="cbae:COR50_03020"/>
<name>A0A291QQM7_9BACT</name>
<evidence type="ECO:0000259" key="2">
    <source>
        <dbReference type="PROSITE" id="PS50943"/>
    </source>
</evidence>
<dbReference type="AlphaFoldDB" id="A0A291QQM7"/>
<feature type="coiled-coil region" evidence="1">
    <location>
        <begin position="175"/>
        <end position="216"/>
    </location>
</feature>
<dbReference type="PROSITE" id="PS50943">
    <property type="entry name" value="HTH_CROC1"/>
    <property type="match status" value="1"/>
</dbReference>
<accession>A0A291QQM7</accession>
<proteinExistence type="predicted"/>
<keyword evidence="4" id="KW-1185">Reference proteome</keyword>
<dbReference type="CDD" id="cd00093">
    <property type="entry name" value="HTH_XRE"/>
    <property type="match status" value="1"/>
</dbReference>